<proteinExistence type="inferred from homology"/>
<dbReference type="Proteomes" id="UP001595758">
    <property type="component" value="Unassembled WGS sequence"/>
</dbReference>
<evidence type="ECO:0000256" key="4">
    <source>
        <dbReference type="ARBA" id="ARBA00022980"/>
    </source>
</evidence>
<evidence type="ECO:0000256" key="1">
    <source>
        <dbReference type="ARBA" id="ARBA00007116"/>
    </source>
</evidence>
<accession>A0ABV8CEL4</accession>
<evidence type="ECO:0000256" key="5">
    <source>
        <dbReference type="ARBA" id="ARBA00023274"/>
    </source>
</evidence>
<dbReference type="InterPro" id="IPR004389">
    <property type="entry name" value="Ribosomal_uL18_bac-type"/>
</dbReference>
<dbReference type="EMBL" id="JBHSAB010000010">
    <property type="protein sequence ID" value="MFC3908612.1"/>
    <property type="molecule type" value="Genomic_DNA"/>
</dbReference>
<evidence type="ECO:0000256" key="3">
    <source>
        <dbReference type="ARBA" id="ARBA00022884"/>
    </source>
</evidence>
<dbReference type="PANTHER" id="PTHR12899">
    <property type="entry name" value="39S RIBOSOMAL PROTEIN L18, MITOCHONDRIAL"/>
    <property type="match status" value="1"/>
</dbReference>
<keyword evidence="4 7" id="KW-0689">Ribosomal protein</keyword>
<evidence type="ECO:0000256" key="2">
    <source>
        <dbReference type="ARBA" id="ARBA00022730"/>
    </source>
</evidence>
<dbReference type="HAMAP" id="MF_01337_B">
    <property type="entry name" value="Ribosomal_uL18_B"/>
    <property type="match status" value="1"/>
</dbReference>
<dbReference type="Pfam" id="PF00861">
    <property type="entry name" value="Ribosomal_L18p"/>
    <property type="match status" value="1"/>
</dbReference>
<dbReference type="PANTHER" id="PTHR12899:SF3">
    <property type="entry name" value="LARGE RIBOSOMAL SUBUNIT PROTEIN UL18M"/>
    <property type="match status" value="1"/>
</dbReference>
<name>A0ABV8CEL4_9GAMM</name>
<sequence>MNKHLARKRRGLKTKAVQRSAKARLVVTKSSQHTSVQLITFGEKGDVVLAACSTLESALRGAKGTKVEKAQQVGKLIAERAKAANVSEVAFDRSGHAYHGRVKALAEGAREAGLIF</sequence>
<dbReference type="NCBIfam" id="TIGR00060">
    <property type="entry name" value="L18_bact"/>
    <property type="match status" value="1"/>
</dbReference>
<dbReference type="RefSeq" id="WP_382342062.1">
    <property type="nucleotide sequence ID" value="NZ_JBHSAB010000010.1"/>
</dbReference>
<evidence type="ECO:0000256" key="7">
    <source>
        <dbReference type="HAMAP-Rule" id="MF_01337"/>
    </source>
</evidence>
<comment type="similarity">
    <text evidence="1 7">Belongs to the universal ribosomal protein uL18 family.</text>
</comment>
<keyword evidence="2 7" id="KW-0699">rRNA-binding</keyword>
<evidence type="ECO:0000313" key="8">
    <source>
        <dbReference type="EMBL" id="MFC3908612.1"/>
    </source>
</evidence>
<evidence type="ECO:0000313" key="9">
    <source>
        <dbReference type="Proteomes" id="UP001595758"/>
    </source>
</evidence>
<dbReference type="InterPro" id="IPR057268">
    <property type="entry name" value="Ribosomal_L18"/>
</dbReference>
<dbReference type="GO" id="GO:0005840">
    <property type="term" value="C:ribosome"/>
    <property type="evidence" value="ECO:0007669"/>
    <property type="project" value="UniProtKB-KW"/>
</dbReference>
<comment type="subunit">
    <text evidence="7">Part of the 50S ribosomal subunit; part of the 5S rRNA/L5/L18/L25 subcomplex. Contacts the 5S and 23S rRNAs.</text>
</comment>
<keyword evidence="3 7" id="KW-0694">RNA-binding</keyword>
<keyword evidence="5 7" id="KW-0687">Ribonucleoprotein</keyword>
<dbReference type="Gene3D" id="3.30.420.100">
    <property type="match status" value="1"/>
</dbReference>
<dbReference type="CDD" id="cd00432">
    <property type="entry name" value="Ribosomal_L18_L5e"/>
    <property type="match status" value="1"/>
</dbReference>
<keyword evidence="9" id="KW-1185">Reference proteome</keyword>
<gene>
    <name evidence="7 8" type="primary">rplR</name>
    <name evidence="8" type="ORF">ACFORL_05925</name>
</gene>
<organism evidence="8 9">
    <name type="scientific">Legionella dresdenensis</name>
    <dbReference type="NCBI Taxonomy" id="450200"/>
    <lineage>
        <taxon>Bacteria</taxon>
        <taxon>Pseudomonadati</taxon>
        <taxon>Pseudomonadota</taxon>
        <taxon>Gammaproteobacteria</taxon>
        <taxon>Legionellales</taxon>
        <taxon>Legionellaceae</taxon>
        <taxon>Legionella</taxon>
    </lineage>
</organism>
<evidence type="ECO:0000256" key="6">
    <source>
        <dbReference type="ARBA" id="ARBA00035197"/>
    </source>
</evidence>
<dbReference type="SUPFAM" id="SSF53137">
    <property type="entry name" value="Translational machinery components"/>
    <property type="match status" value="1"/>
</dbReference>
<comment type="function">
    <text evidence="7">This is one of the proteins that bind and probably mediate the attachment of the 5S RNA into the large ribosomal subunit, where it forms part of the central protuberance.</text>
</comment>
<dbReference type="InterPro" id="IPR005484">
    <property type="entry name" value="Ribosomal_uL18_bac/plant/anim"/>
</dbReference>
<reference evidence="9" key="1">
    <citation type="journal article" date="2019" name="Int. J. Syst. Evol. Microbiol.">
        <title>The Global Catalogue of Microorganisms (GCM) 10K type strain sequencing project: providing services to taxonomists for standard genome sequencing and annotation.</title>
        <authorList>
            <consortium name="The Broad Institute Genomics Platform"/>
            <consortium name="The Broad Institute Genome Sequencing Center for Infectious Disease"/>
            <person name="Wu L."/>
            <person name="Ma J."/>
        </authorList>
    </citation>
    <scope>NUCLEOTIDE SEQUENCE [LARGE SCALE GENOMIC DNA]</scope>
    <source>
        <strain evidence="9">CCUG 59858</strain>
    </source>
</reference>
<protein>
    <recommendedName>
        <fullName evidence="6 7">Large ribosomal subunit protein uL18</fullName>
    </recommendedName>
</protein>
<comment type="caution">
    <text evidence="8">The sequence shown here is derived from an EMBL/GenBank/DDBJ whole genome shotgun (WGS) entry which is preliminary data.</text>
</comment>